<evidence type="ECO:0000256" key="2">
    <source>
        <dbReference type="ARBA" id="ARBA00002988"/>
    </source>
</evidence>
<evidence type="ECO:0000259" key="15">
    <source>
        <dbReference type="Pfam" id="PF00391"/>
    </source>
</evidence>
<evidence type="ECO:0000256" key="1">
    <source>
        <dbReference type="ARBA" id="ARBA00001946"/>
    </source>
</evidence>
<dbReference type="GO" id="GO:0008986">
    <property type="term" value="F:pyruvate, water dikinase activity"/>
    <property type="evidence" value="ECO:0007669"/>
    <property type="project" value="UniProtKB-EC"/>
</dbReference>
<accession>A0A9W6D295</accession>
<proteinExistence type="inferred from homology"/>
<evidence type="ECO:0000256" key="10">
    <source>
        <dbReference type="ARBA" id="ARBA00022777"/>
    </source>
</evidence>
<dbReference type="InterPro" id="IPR013815">
    <property type="entry name" value="ATP_grasp_subdomain_1"/>
</dbReference>
<dbReference type="GO" id="GO:0005524">
    <property type="term" value="F:ATP binding"/>
    <property type="evidence" value="ECO:0007669"/>
    <property type="project" value="UniProtKB-KW"/>
</dbReference>
<evidence type="ECO:0000256" key="14">
    <source>
        <dbReference type="ARBA" id="ARBA00047700"/>
    </source>
</evidence>
<feature type="domain" description="Pyruvate phosphate dikinase AMP/ATP-binding" evidence="16">
    <location>
        <begin position="139"/>
        <end position="449"/>
    </location>
</feature>
<name>A0A9W6D295_9BACT</name>
<comment type="cofactor">
    <cofactor evidence="1">
        <name>Mg(2+)</name>
        <dbReference type="ChEBI" id="CHEBI:18420"/>
    </cofactor>
</comment>
<keyword evidence="11" id="KW-0067">ATP-binding</keyword>
<reference evidence="17" key="1">
    <citation type="submission" date="2022-12" db="EMBL/GenBank/DDBJ databases">
        <title>Reference genome sequencing for broad-spectrum identification of bacterial and archaeal isolates by mass spectrometry.</title>
        <authorList>
            <person name="Sekiguchi Y."/>
            <person name="Tourlousse D.M."/>
        </authorList>
    </citation>
    <scope>NUCLEOTIDE SEQUENCE</scope>
    <source>
        <strain evidence="17">ASRB1</strain>
    </source>
</reference>
<comment type="catalytic activity">
    <reaction evidence="14">
        <text>pyruvate + ATP + H2O = phosphoenolpyruvate + AMP + phosphate + 2 H(+)</text>
        <dbReference type="Rhea" id="RHEA:11364"/>
        <dbReference type="ChEBI" id="CHEBI:15361"/>
        <dbReference type="ChEBI" id="CHEBI:15377"/>
        <dbReference type="ChEBI" id="CHEBI:15378"/>
        <dbReference type="ChEBI" id="CHEBI:30616"/>
        <dbReference type="ChEBI" id="CHEBI:43474"/>
        <dbReference type="ChEBI" id="CHEBI:58702"/>
        <dbReference type="ChEBI" id="CHEBI:456215"/>
        <dbReference type="EC" id="2.7.9.2"/>
    </reaction>
</comment>
<dbReference type="InterPro" id="IPR006319">
    <property type="entry name" value="PEP_synth"/>
</dbReference>
<comment type="function">
    <text evidence="2">Catalyzes the phosphorylation of pyruvate to phosphoenolpyruvate.</text>
</comment>
<dbReference type="AlphaFoldDB" id="A0A9W6D295"/>
<evidence type="ECO:0000313" key="17">
    <source>
        <dbReference type="EMBL" id="GLI33293.1"/>
    </source>
</evidence>
<evidence type="ECO:0000256" key="13">
    <source>
        <dbReference type="ARBA" id="ARBA00033470"/>
    </source>
</evidence>
<dbReference type="PANTHER" id="PTHR43030">
    <property type="entry name" value="PHOSPHOENOLPYRUVATE SYNTHASE"/>
    <property type="match status" value="1"/>
</dbReference>
<dbReference type="Pfam" id="PF01326">
    <property type="entry name" value="PPDK_N"/>
    <property type="match status" value="1"/>
</dbReference>
<keyword evidence="12" id="KW-0460">Magnesium</keyword>
<evidence type="ECO:0000256" key="6">
    <source>
        <dbReference type="ARBA" id="ARBA00021623"/>
    </source>
</evidence>
<comment type="pathway">
    <text evidence="3">Carbohydrate biosynthesis; gluconeogenesis.</text>
</comment>
<evidence type="ECO:0000256" key="8">
    <source>
        <dbReference type="ARBA" id="ARBA00022723"/>
    </source>
</evidence>
<evidence type="ECO:0000259" key="16">
    <source>
        <dbReference type="Pfam" id="PF01326"/>
    </source>
</evidence>
<dbReference type="Pfam" id="PF00391">
    <property type="entry name" value="PEP-utilizers"/>
    <property type="match status" value="1"/>
</dbReference>
<dbReference type="Gene3D" id="3.30.1490.20">
    <property type="entry name" value="ATP-grasp fold, A domain"/>
    <property type="match status" value="1"/>
</dbReference>
<keyword evidence="8" id="KW-0479">Metal-binding</keyword>
<keyword evidence="7" id="KW-0808">Transferase</keyword>
<keyword evidence="9" id="KW-0547">Nucleotide-binding</keyword>
<dbReference type="InterPro" id="IPR002192">
    <property type="entry name" value="PPDK_AMP/ATP-bd"/>
</dbReference>
<keyword evidence="18" id="KW-1185">Reference proteome</keyword>
<dbReference type="PANTHER" id="PTHR43030:SF1">
    <property type="entry name" value="PHOSPHOENOLPYRUVATE SYNTHASE"/>
    <property type="match status" value="1"/>
</dbReference>
<evidence type="ECO:0000256" key="3">
    <source>
        <dbReference type="ARBA" id="ARBA00004742"/>
    </source>
</evidence>
<evidence type="ECO:0000256" key="5">
    <source>
        <dbReference type="ARBA" id="ARBA00011996"/>
    </source>
</evidence>
<dbReference type="Proteomes" id="UP001144372">
    <property type="component" value="Unassembled WGS sequence"/>
</dbReference>
<organism evidence="17 18">
    <name type="scientific">Desulforhabdus amnigena</name>
    <dbReference type="NCBI Taxonomy" id="40218"/>
    <lineage>
        <taxon>Bacteria</taxon>
        <taxon>Pseudomonadati</taxon>
        <taxon>Thermodesulfobacteriota</taxon>
        <taxon>Syntrophobacteria</taxon>
        <taxon>Syntrophobacterales</taxon>
        <taxon>Syntrophobacteraceae</taxon>
        <taxon>Desulforhabdus</taxon>
    </lineage>
</organism>
<gene>
    <name evidence="17" type="ORF">DAMNIGENAA_07260</name>
</gene>
<comment type="caution">
    <text evidence="17">The sequence shown here is derived from an EMBL/GenBank/DDBJ whole genome shotgun (WGS) entry which is preliminary data.</text>
</comment>
<evidence type="ECO:0000256" key="11">
    <source>
        <dbReference type="ARBA" id="ARBA00022840"/>
    </source>
</evidence>
<evidence type="ECO:0000313" key="18">
    <source>
        <dbReference type="Proteomes" id="UP001144372"/>
    </source>
</evidence>
<dbReference type="EC" id="2.7.9.2" evidence="5"/>
<keyword evidence="10" id="KW-0418">Kinase</keyword>
<dbReference type="InterPro" id="IPR008279">
    <property type="entry name" value="PEP-util_enz_mobile_dom"/>
</dbReference>
<evidence type="ECO:0000256" key="9">
    <source>
        <dbReference type="ARBA" id="ARBA00022741"/>
    </source>
</evidence>
<evidence type="ECO:0000256" key="12">
    <source>
        <dbReference type="ARBA" id="ARBA00022842"/>
    </source>
</evidence>
<evidence type="ECO:0000256" key="4">
    <source>
        <dbReference type="ARBA" id="ARBA00007837"/>
    </source>
</evidence>
<dbReference type="InterPro" id="IPR036637">
    <property type="entry name" value="Phosphohistidine_dom_sf"/>
</dbReference>
<evidence type="ECO:0000256" key="7">
    <source>
        <dbReference type="ARBA" id="ARBA00022679"/>
    </source>
</evidence>
<dbReference type="Gene3D" id="3.30.470.20">
    <property type="entry name" value="ATP-grasp fold, B domain"/>
    <property type="match status" value="1"/>
</dbReference>
<dbReference type="Gene3D" id="3.50.30.10">
    <property type="entry name" value="Phosphohistidine domain"/>
    <property type="match status" value="1"/>
</dbReference>
<dbReference type="SUPFAM" id="SSF56059">
    <property type="entry name" value="Glutathione synthetase ATP-binding domain-like"/>
    <property type="match status" value="1"/>
</dbReference>
<comment type="similarity">
    <text evidence="4">Belongs to the PEP-utilizing enzyme family.</text>
</comment>
<dbReference type="SUPFAM" id="SSF52009">
    <property type="entry name" value="Phosphohistidine domain"/>
    <property type="match status" value="1"/>
</dbReference>
<sequence>MAKFIDFLKKISKVGRKGKMSSAEVEELRAAFKARYHNFQLLLSANNKTLELMSEMEQALRGNQPFGMSFIRANCTAISVNVFRIIQNLDQLAPGKYQNLYERFRIIQEQINNVLSQKRETIGEDLVLPFASIDKHMADQVGRKMANVGEVKNRLHLRVPSGFVISSLGYRKFYEHNDLQAEIDRRLQASTVEQLDQLYALSADIQQLIIRSEVPEELQTAIMDAYRDLENEAGPGCKVSMRSSALGEDAAGTSFAGQYRSQLNVSADNLIQAYKEIVASKYSLQAISYRLNRGILDEDIAMCVGCMVMINAVAGGVIYSRNPLNIRDDSIFINSVWGLPKSVVDGSVASDLFVVSREEPLKIIRRDIKEKEYKFVCYPEEGVCRMDVTGEKHTLPSLDDDQVMQLADMALKLEDYYGSPQDIEWAIDQNGSIFVLQCRPLVQSGGEEERFQKAGESAAAEGEVLLEGGATASPGVAYGPVFVVKKNSDTLQFPMGAVLVTPQALPRVAALLNRAVAVVTEQGSVAGHLANVAREFGVPALFGMKDATEVLKNDEYVTVDADGLRVYKGRIEPLLEKAPPKKNLMEGSQVYDILKDVMQYITPLNLLDPDSLDFRPRNCLTFHDITRFSHEKSVKEMFNFGSEHHFSERASKQLFVDVPMQWWVINLDDGFKEDIEGKFVMLDNIVSIPMLALWEGINAVPWAGPPPVDTKGFMSVLWEATTNPALDPSMDSPYINRNYFMISRNFLSLNSRFGFHFSTIEALVGERPHENYISFQLKGGAADFQRRLRRALFVGSILEEFGFRAEVKEDGVFARLEGYDEEYMKEKLKILGYMIMHTRQLDMVMSNDASYYHHRTKIMNDLHNVVIPGPSQKRDGSANAR</sequence>
<dbReference type="EMBL" id="BSDR01000001">
    <property type="protein sequence ID" value="GLI33293.1"/>
    <property type="molecule type" value="Genomic_DNA"/>
</dbReference>
<dbReference type="GO" id="GO:0046872">
    <property type="term" value="F:metal ion binding"/>
    <property type="evidence" value="ECO:0007669"/>
    <property type="project" value="UniProtKB-KW"/>
</dbReference>
<feature type="domain" description="PEP-utilising enzyme mobile" evidence="15">
    <location>
        <begin position="494"/>
        <end position="562"/>
    </location>
</feature>
<protein>
    <recommendedName>
        <fullName evidence="6">Phosphoenolpyruvate synthase</fullName>
        <ecNumber evidence="5">2.7.9.2</ecNumber>
    </recommendedName>
    <alternativeName>
        <fullName evidence="13">Pyruvate, water dikinase</fullName>
    </alternativeName>
</protein>